<dbReference type="Gene3D" id="3.40.630.30">
    <property type="match status" value="1"/>
</dbReference>
<dbReference type="GO" id="GO:0016747">
    <property type="term" value="F:acyltransferase activity, transferring groups other than amino-acyl groups"/>
    <property type="evidence" value="ECO:0007669"/>
    <property type="project" value="InterPro"/>
</dbReference>
<name>A0A285T4E9_9FIRM</name>
<dbReference type="InterPro" id="IPR016181">
    <property type="entry name" value="Acyl_CoA_acyltransferase"/>
</dbReference>
<sequence length="145" mass="16605">MTEIKCSEDYSTIKDLFVEYSRIKGAEGCFVSFDKELEDLKGFYSGGAILVGYEDEIPFGCIAIKMVDDNICEAKRLYIKPEFRGNGYARIMLNSMIAQARELGYKEVCFTTRPDVMEVAYKLYRRMGFEETGYENGIASMRINL</sequence>
<dbReference type="PANTHER" id="PTHR43305:SF1">
    <property type="entry name" value="FAMILY N-ACETYLTRANSFERASE, PUTATIVE (AFU_ORTHOLOGUE AFUA_2G01380)-RELATED"/>
    <property type="match status" value="1"/>
</dbReference>
<accession>A0A285T4E9</accession>
<reference evidence="2 3" key="1">
    <citation type="submission" date="2017-08" db="EMBL/GenBank/DDBJ databases">
        <authorList>
            <person name="de Groot N.N."/>
        </authorList>
    </citation>
    <scope>NUCLEOTIDE SEQUENCE [LARGE SCALE GENOMIC DNA]</scope>
    <source>
        <strain evidence="2 3">DSM 9787</strain>
    </source>
</reference>
<dbReference type="InterPro" id="IPR000182">
    <property type="entry name" value="GNAT_dom"/>
</dbReference>
<evidence type="ECO:0000313" key="2">
    <source>
        <dbReference type="EMBL" id="SOC16236.1"/>
    </source>
</evidence>
<dbReference type="Pfam" id="PF00583">
    <property type="entry name" value="Acetyltransf_1"/>
    <property type="match status" value="1"/>
</dbReference>
<evidence type="ECO:0000313" key="3">
    <source>
        <dbReference type="Proteomes" id="UP000219563"/>
    </source>
</evidence>
<keyword evidence="2" id="KW-0689">Ribosomal protein</keyword>
<keyword evidence="2" id="KW-0687">Ribonucleoprotein</keyword>
<dbReference type="Proteomes" id="UP000219563">
    <property type="component" value="Unassembled WGS sequence"/>
</dbReference>
<evidence type="ECO:0000259" key="1">
    <source>
        <dbReference type="PROSITE" id="PS51186"/>
    </source>
</evidence>
<protein>
    <submittedName>
        <fullName evidence="2">Ribosomal protein S18 acetylase RimI</fullName>
    </submittedName>
</protein>
<dbReference type="EMBL" id="OBMR01000014">
    <property type="protein sequence ID" value="SOC16236.1"/>
    <property type="molecule type" value="Genomic_DNA"/>
</dbReference>
<proteinExistence type="predicted"/>
<dbReference type="SUPFAM" id="SSF55729">
    <property type="entry name" value="Acyl-CoA N-acyltransferases (Nat)"/>
    <property type="match status" value="1"/>
</dbReference>
<dbReference type="PROSITE" id="PS51186">
    <property type="entry name" value="GNAT"/>
    <property type="match status" value="1"/>
</dbReference>
<dbReference type="AlphaFoldDB" id="A0A285T4E9"/>
<dbReference type="InterPro" id="IPR052777">
    <property type="entry name" value="Acetyltransferase_Enz"/>
</dbReference>
<dbReference type="RefSeq" id="WP_097077135.1">
    <property type="nucleotide sequence ID" value="NZ_OBMR01000014.1"/>
</dbReference>
<dbReference type="GO" id="GO:0005840">
    <property type="term" value="C:ribosome"/>
    <property type="evidence" value="ECO:0007669"/>
    <property type="project" value="UniProtKB-KW"/>
</dbReference>
<dbReference type="CDD" id="cd04301">
    <property type="entry name" value="NAT_SF"/>
    <property type="match status" value="1"/>
</dbReference>
<organism evidence="2 3">
    <name type="scientific">Pseudobutyrivibrio ruminis DSM 9787</name>
    <dbReference type="NCBI Taxonomy" id="1123011"/>
    <lineage>
        <taxon>Bacteria</taxon>
        <taxon>Bacillati</taxon>
        <taxon>Bacillota</taxon>
        <taxon>Clostridia</taxon>
        <taxon>Lachnospirales</taxon>
        <taxon>Lachnospiraceae</taxon>
        <taxon>Pseudobutyrivibrio</taxon>
    </lineage>
</organism>
<gene>
    <name evidence="2" type="ORF">SAMN02910411_0348</name>
</gene>
<feature type="domain" description="N-acetyltransferase" evidence="1">
    <location>
        <begin position="1"/>
        <end position="145"/>
    </location>
</feature>
<dbReference type="PANTHER" id="PTHR43305">
    <property type="entry name" value="FAMILY N-ACETYLTRANSFERASE, PUTATIVE (AFU_ORTHOLOGUE AFUA_2G01380)-RELATED"/>
    <property type="match status" value="1"/>
</dbReference>